<protein>
    <recommendedName>
        <fullName evidence="12">Replication restart protein PriA</fullName>
    </recommendedName>
    <alternativeName>
        <fullName evidence="12">ATP-dependent DNA helicase PriA</fullName>
        <ecNumber evidence="12">5.6.2.4</ecNumber>
    </alternativeName>
    <alternativeName>
        <fullName evidence="12">DNA 3'-5' helicase PriA</fullName>
    </alternativeName>
</protein>
<dbReference type="InterPro" id="IPR041222">
    <property type="entry name" value="PriA_3primeBD"/>
</dbReference>
<dbReference type="Pfam" id="PF00270">
    <property type="entry name" value="DEAD"/>
    <property type="match status" value="1"/>
</dbReference>
<dbReference type="PROSITE" id="PS51192">
    <property type="entry name" value="HELICASE_ATP_BIND_1"/>
    <property type="match status" value="1"/>
</dbReference>
<evidence type="ECO:0000256" key="2">
    <source>
        <dbReference type="ARBA" id="ARBA00022705"/>
    </source>
</evidence>
<dbReference type="GO" id="GO:1990077">
    <property type="term" value="C:primosome complex"/>
    <property type="evidence" value="ECO:0007669"/>
    <property type="project" value="UniProtKB-UniRule"/>
</dbReference>
<evidence type="ECO:0000313" key="15">
    <source>
        <dbReference type="EMBL" id="MSN96024.1"/>
    </source>
</evidence>
<dbReference type="InterPro" id="IPR014001">
    <property type="entry name" value="Helicase_ATP-bd"/>
</dbReference>
<dbReference type="GO" id="GO:0006269">
    <property type="term" value="P:DNA replication, synthesis of primer"/>
    <property type="evidence" value="ECO:0007669"/>
    <property type="project" value="UniProtKB-KW"/>
</dbReference>
<evidence type="ECO:0000256" key="4">
    <source>
        <dbReference type="ARBA" id="ARBA00022741"/>
    </source>
</evidence>
<dbReference type="InterPro" id="IPR040498">
    <property type="entry name" value="PriA_CRR"/>
</dbReference>
<comment type="catalytic activity">
    <reaction evidence="12">
        <text>Couples ATP hydrolysis with the unwinding of duplex DNA by translocating in the 3'-5' direction.</text>
        <dbReference type="EC" id="5.6.2.4"/>
    </reaction>
</comment>
<keyword evidence="9 12" id="KW-0238">DNA-binding</keyword>
<dbReference type="InterPro" id="IPR001650">
    <property type="entry name" value="Helicase_C-like"/>
</dbReference>
<comment type="catalytic activity">
    <reaction evidence="11 12">
        <text>ATP + H2O = ADP + phosphate + H(+)</text>
        <dbReference type="Rhea" id="RHEA:13065"/>
        <dbReference type="ChEBI" id="CHEBI:15377"/>
        <dbReference type="ChEBI" id="CHEBI:15378"/>
        <dbReference type="ChEBI" id="CHEBI:30616"/>
        <dbReference type="ChEBI" id="CHEBI:43474"/>
        <dbReference type="ChEBI" id="CHEBI:456216"/>
        <dbReference type="EC" id="5.6.2.4"/>
    </reaction>
</comment>
<dbReference type="NCBIfam" id="NF004069">
    <property type="entry name" value="PRK05580.2-1"/>
    <property type="match status" value="1"/>
</dbReference>
<evidence type="ECO:0000256" key="7">
    <source>
        <dbReference type="ARBA" id="ARBA00022833"/>
    </source>
</evidence>
<evidence type="ECO:0000256" key="11">
    <source>
        <dbReference type="ARBA" id="ARBA00048988"/>
    </source>
</evidence>
<feature type="binding site" evidence="12">
    <location>
        <position position="357"/>
    </location>
    <ligand>
        <name>Zn(2+)</name>
        <dbReference type="ChEBI" id="CHEBI:29105"/>
        <label>2</label>
    </ligand>
</feature>
<dbReference type="NCBIfam" id="TIGR00595">
    <property type="entry name" value="priA"/>
    <property type="match status" value="1"/>
</dbReference>
<feature type="binding site" evidence="12">
    <location>
        <position position="333"/>
    </location>
    <ligand>
        <name>Zn(2+)</name>
        <dbReference type="ChEBI" id="CHEBI:29105"/>
        <label>1</label>
    </ligand>
</feature>
<dbReference type="SMART" id="SM00487">
    <property type="entry name" value="DEXDc"/>
    <property type="match status" value="1"/>
</dbReference>
<dbReference type="InterPro" id="IPR041236">
    <property type="entry name" value="PriA_C"/>
</dbReference>
<feature type="domain" description="Helicase ATP-binding" evidence="13">
    <location>
        <begin position="118"/>
        <end position="282"/>
    </location>
</feature>
<dbReference type="Pfam" id="PF18319">
    <property type="entry name" value="Zn_ribbon_PriA"/>
    <property type="match status" value="1"/>
</dbReference>
<dbReference type="RefSeq" id="WP_154570291.1">
    <property type="nucleotide sequence ID" value="NZ_VWSJ01000006.1"/>
</dbReference>
<feature type="binding site" evidence="12">
    <location>
        <position position="330"/>
    </location>
    <ligand>
        <name>Zn(2+)</name>
        <dbReference type="ChEBI" id="CHEBI:29105"/>
        <label>1</label>
    </ligand>
</feature>
<keyword evidence="16" id="KW-1185">Reference proteome</keyword>
<dbReference type="SUPFAM" id="SSF52540">
    <property type="entry name" value="P-loop containing nucleoside triphosphate hydrolases"/>
    <property type="match status" value="2"/>
</dbReference>
<keyword evidence="1 12" id="KW-0639">Primosome</keyword>
<keyword evidence="2 12" id="KW-0235">DNA replication</keyword>
<evidence type="ECO:0000259" key="13">
    <source>
        <dbReference type="PROSITE" id="PS51192"/>
    </source>
</evidence>
<comment type="function">
    <text evidence="12">Initiates the restart of stalled replication forks, which reloads the replicative helicase on sites other than the origin of replication. Recognizes and binds to abandoned replication forks and remodels them to uncover a helicase loading site. Promotes assembly of the primosome at these replication forks.</text>
</comment>
<dbReference type="GO" id="GO:0006310">
    <property type="term" value="P:DNA recombination"/>
    <property type="evidence" value="ECO:0007669"/>
    <property type="project" value="InterPro"/>
</dbReference>
<comment type="caution">
    <text evidence="15">The sequence shown here is derived from an EMBL/GenBank/DDBJ whole genome shotgun (WGS) entry which is preliminary data.</text>
</comment>
<dbReference type="Pfam" id="PF17764">
    <property type="entry name" value="PriA_3primeBD"/>
    <property type="match status" value="1"/>
</dbReference>
<dbReference type="GO" id="GO:0005524">
    <property type="term" value="F:ATP binding"/>
    <property type="evidence" value="ECO:0007669"/>
    <property type="project" value="UniProtKB-UniRule"/>
</dbReference>
<dbReference type="EC" id="5.6.2.4" evidence="12"/>
<dbReference type="GO" id="GO:0008270">
    <property type="term" value="F:zinc ion binding"/>
    <property type="evidence" value="ECO:0007669"/>
    <property type="project" value="UniProtKB-UniRule"/>
</dbReference>
<evidence type="ECO:0000256" key="9">
    <source>
        <dbReference type="ARBA" id="ARBA00023125"/>
    </source>
</evidence>
<comment type="subunit">
    <text evidence="12">Component of the replication restart primosome.</text>
</comment>
<reference evidence="15 16" key="2">
    <citation type="submission" date="2020-03" db="EMBL/GenBank/DDBJ databases">
        <title>Campylobacter portucalensis sp. nov., a new species of Campylobacter isolated from the reproductive tract of bulls.</title>
        <authorList>
            <person name="Silva M.F."/>
            <person name="Pereira G."/>
            <person name="Carneiro C."/>
            <person name="Hemphill A."/>
            <person name="Mateus L."/>
            <person name="Lopes-Da-Costa L."/>
            <person name="Silva E."/>
        </authorList>
    </citation>
    <scope>NUCLEOTIDE SEQUENCE [LARGE SCALE GENOMIC DNA]</scope>
    <source>
        <strain evidence="15 16">FMV-PI01</strain>
    </source>
</reference>
<dbReference type="AlphaFoldDB" id="A0A6L5WG68"/>
<keyword evidence="10 12" id="KW-0413">Isomerase</keyword>
<feature type="domain" description="Helicase C-terminal" evidence="14">
    <location>
        <begin position="364"/>
        <end position="530"/>
    </location>
</feature>
<dbReference type="PANTHER" id="PTHR30580">
    <property type="entry name" value="PRIMOSOMAL PROTEIN N"/>
    <property type="match status" value="1"/>
</dbReference>
<evidence type="ECO:0000256" key="6">
    <source>
        <dbReference type="ARBA" id="ARBA00022806"/>
    </source>
</evidence>
<dbReference type="PANTHER" id="PTHR30580:SF0">
    <property type="entry name" value="PRIMOSOMAL PROTEIN N"/>
    <property type="match status" value="1"/>
</dbReference>
<keyword evidence="5 12" id="KW-0378">Hydrolase</keyword>
<dbReference type="Pfam" id="PF00271">
    <property type="entry name" value="Helicase_C"/>
    <property type="match status" value="1"/>
</dbReference>
<dbReference type="GO" id="GO:0006302">
    <property type="term" value="P:double-strand break repair"/>
    <property type="evidence" value="ECO:0007669"/>
    <property type="project" value="InterPro"/>
</dbReference>
<evidence type="ECO:0000259" key="14">
    <source>
        <dbReference type="PROSITE" id="PS51194"/>
    </source>
</evidence>
<feature type="binding site" evidence="12">
    <location>
        <position position="342"/>
    </location>
    <ligand>
        <name>Zn(2+)</name>
        <dbReference type="ChEBI" id="CHEBI:29105"/>
        <label>2</label>
    </ligand>
</feature>
<comment type="similarity">
    <text evidence="12">Belongs to the helicase family. PriA subfamily.</text>
</comment>
<accession>A0A6L5WG68</accession>
<organism evidence="15 16">
    <name type="scientific">Campylobacter portucalensis</name>
    <dbReference type="NCBI Taxonomy" id="2608384"/>
    <lineage>
        <taxon>Bacteria</taxon>
        <taxon>Pseudomonadati</taxon>
        <taxon>Campylobacterota</taxon>
        <taxon>Epsilonproteobacteria</taxon>
        <taxon>Campylobacterales</taxon>
        <taxon>Campylobacteraceae</taxon>
        <taxon>Campylobacter</taxon>
    </lineage>
</organism>
<feature type="binding site" evidence="12">
    <location>
        <position position="360"/>
    </location>
    <ligand>
        <name>Zn(2+)</name>
        <dbReference type="ChEBI" id="CHEBI:29105"/>
        <label>2</label>
    </ligand>
</feature>
<evidence type="ECO:0000313" key="16">
    <source>
        <dbReference type="Proteomes" id="UP000476338"/>
    </source>
</evidence>
<evidence type="ECO:0000256" key="3">
    <source>
        <dbReference type="ARBA" id="ARBA00022723"/>
    </source>
</evidence>
<dbReference type="HAMAP" id="MF_00983">
    <property type="entry name" value="PriA"/>
    <property type="match status" value="1"/>
</dbReference>
<keyword evidence="7 12" id="KW-0862">Zinc</keyword>
<gene>
    <name evidence="12" type="primary">priA</name>
    <name evidence="15" type="ORF">F1B92_02250</name>
</gene>
<proteinExistence type="inferred from homology"/>
<keyword evidence="6 12" id="KW-0347">Helicase</keyword>
<name>A0A6L5WG68_9BACT</name>
<keyword evidence="4 12" id="KW-0547">Nucleotide-binding</keyword>
<keyword evidence="3 12" id="KW-0479">Metal-binding</keyword>
<dbReference type="GO" id="GO:0006270">
    <property type="term" value="P:DNA replication initiation"/>
    <property type="evidence" value="ECO:0007669"/>
    <property type="project" value="TreeGrafter"/>
</dbReference>
<dbReference type="InterPro" id="IPR011545">
    <property type="entry name" value="DEAD/DEAH_box_helicase_dom"/>
</dbReference>
<dbReference type="Gene3D" id="3.40.50.300">
    <property type="entry name" value="P-loop containing nucleotide triphosphate hydrolases"/>
    <property type="match status" value="2"/>
</dbReference>
<feature type="binding site" evidence="12">
    <location>
        <position position="370"/>
    </location>
    <ligand>
        <name>Zn(2+)</name>
        <dbReference type="ChEBI" id="CHEBI:29105"/>
        <label>1</label>
    </ligand>
</feature>
<comment type="cofactor">
    <cofactor evidence="12">
        <name>Zn(2+)</name>
        <dbReference type="ChEBI" id="CHEBI:29105"/>
    </cofactor>
    <text evidence="12">Binds 2 zinc ions per subunit.</text>
</comment>
<reference evidence="15 16" key="1">
    <citation type="submission" date="2019-09" db="EMBL/GenBank/DDBJ databases">
        <authorList>
            <person name="Silva M."/>
            <person name="Pereira G."/>
            <person name="Lopes-Da-Costa L."/>
            <person name="Silva E."/>
        </authorList>
    </citation>
    <scope>NUCLEOTIDE SEQUENCE [LARGE SCALE GENOMIC DNA]</scope>
    <source>
        <strain evidence="15 16">FMV-PI01</strain>
    </source>
</reference>
<evidence type="ECO:0000256" key="1">
    <source>
        <dbReference type="ARBA" id="ARBA00022515"/>
    </source>
</evidence>
<dbReference type="GO" id="GO:0016787">
    <property type="term" value="F:hydrolase activity"/>
    <property type="evidence" value="ECO:0007669"/>
    <property type="project" value="UniProtKB-KW"/>
</dbReference>
<evidence type="ECO:0000256" key="12">
    <source>
        <dbReference type="HAMAP-Rule" id="MF_00983"/>
    </source>
</evidence>
<dbReference type="SMART" id="SM00490">
    <property type="entry name" value="HELICc"/>
    <property type="match status" value="1"/>
</dbReference>
<dbReference type="EMBL" id="VWSJ01000006">
    <property type="protein sequence ID" value="MSN96024.1"/>
    <property type="molecule type" value="Genomic_DNA"/>
</dbReference>
<keyword evidence="8 12" id="KW-0067">ATP-binding</keyword>
<evidence type="ECO:0000256" key="10">
    <source>
        <dbReference type="ARBA" id="ARBA00023235"/>
    </source>
</evidence>
<dbReference type="GO" id="GO:0043138">
    <property type="term" value="F:3'-5' DNA helicase activity"/>
    <property type="evidence" value="ECO:0007669"/>
    <property type="project" value="UniProtKB-EC"/>
</dbReference>
<dbReference type="Gene3D" id="3.40.1440.60">
    <property type="entry name" value="PriA, 3(prime) DNA-binding domain"/>
    <property type="match status" value="1"/>
</dbReference>
<feature type="binding site" evidence="12">
    <location>
        <position position="339"/>
    </location>
    <ligand>
        <name>Zn(2+)</name>
        <dbReference type="ChEBI" id="CHEBI:29105"/>
        <label>2</label>
    </ligand>
</feature>
<evidence type="ECO:0000256" key="8">
    <source>
        <dbReference type="ARBA" id="ARBA00022840"/>
    </source>
</evidence>
<dbReference type="PROSITE" id="PS51194">
    <property type="entry name" value="HELICASE_CTER"/>
    <property type="match status" value="1"/>
</dbReference>
<dbReference type="FunFam" id="3.40.50.300:FF:000489">
    <property type="entry name" value="Primosome assembly protein PriA"/>
    <property type="match status" value="1"/>
</dbReference>
<dbReference type="GO" id="GO:0003677">
    <property type="term" value="F:DNA binding"/>
    <property type="evidence" value="ECO:0007669"/>
    <property type="project" value="UniProtKB-UniRule"/>
</dbReference>
<dbReference type="InterPro" id="IPR027417">
    <property type="entry name" value="P-loop_NTPase"/>
</dbReference>
<evidence type="ECO:0000256" key="5">
    <source>
        <dbReference type="ARBA" id="ARBA00022801"/>
    </source>
</evidence>
<dbReference type="Pfam" id="PF18074">
    <property type="entry name" value="PriA_C"/>
    <property type="match status" value="1"/>
</dbReference>
<dbReference type="InterPro" id="IPR005259">
    <property type="entry name" value="PriA"/>
</dbReference>
<feature type="binding site" evidence="12">
    <location>
        <position position="373"/>
    </location>
    <ligand>
        <name>Zn(2+)</name>
        <dbReference type="ChEBI" id="CHEBI:29105"/>
        <label>1</label>
    </ligand>
</feature>
<sequence length="609" mass="69912">MFFYQVAILGQNLKPLTYFSKTKLEIYSLVLVTLSNKQKTAIILEETKKPEFETLEILEVFKKKFSNLQIKLAKFISYYYVCEIGIAFSIFTPFESLNFTPFKFNESPNLSPNQQKAKNFALNNKSSLIFGDTGSGKSEIYISLIIDTLNSNKQALFLMPEISLTPQMEIRLKKYFGDFVGVWHSKISPQKKEILLQKFEKGEIKLIAGARSALFLPFTNLGLIIVDEEHDDSYKSNQKPRYNARDLALYLLDDTKVVLGSATPCLSTFKKQPVFRLKGTFFESKKEIIYDENETFLSPLIISNLKQCLENSNQAILFLPTRANFKFMQCTNCKNIIKCPFCSVAMSLHKDKNALICHYCGHSFFYKSTCKICNSKVFEPRRMGTSEVVDELKSIFKDKVIDKFDKDKITTQKKLINLLKDFNDAKIDILVGTQMLSKGHDYHNVKLAVIMGIDSSLGYADFRAREKTLSLAMQLAGRVGRNGDGKVIIQTLQREFFNDFIQNYDDFLEEEEFLRKPLYPPFTRLLRILISHKNQKTAKILMQKCLDNLKNIQNIEIIGYGRANIEVIASKFRYEILMRSKNHKALINAAKTCDSLDGVEIDMDAINFS</sequence>
<dbReference type="Proteomes" id="UP000476338">
    <property type="component" value="Unassembled WGS sequence"/>
</dbReference>
<dbReference type="InterPro" id="IPR042115">
    <property type="entry name" value="PriA_3primeBD_sf"/>
</dbReference>